<dbReference type="InterPro" id="IPR052560">
    <property type="entry name" value="RdDP_mobile_element"/>
</dbReference>
<dbReference type="InterPro" id="IPR005135">
    <property type="entry name" value="Endo/exonuclease/phosphatase"/>
</dbReference>
<reference evidence="2" key="1">
    <citation type="submission" date="2022-03" db="EMBL/GenBank/DDBJ databases">
        <authorList>
            <person name="Tunstrom K."/>
        </authorList>
    </citation>
    <scope>NUCLEOTIDE SEQUENCE</scope>
</reference>
<dbReference type="EMBL" id="CAKOGL010000012">
    <property type="protein sequence ID" value="CAH2092754.1"/>
    <property type="molecule type" value="Genomic_DNA"/>
</dbReference>
<feature type="domain" description="Reverse transcriptase" evidence="1">
    <location>
        <begin position="237"/>
        <end position="503"/>
    </location>
</feature>
<dbReference type="PROSITE" id="PS50878">
    <property type="entry name" value="RT_POL"/>
    <property type="match status" value="1"/>
</dbReference>
<evidence type="ECO:0000313" key="3">
    <source>
        <dbReference type="Proteomes" id="UP001153954"/>
    </source>
</evidence>
<dbReference type="GO" id="GO:0071897">
    <property type="term" value="P:DNA biosynthetic process"/>
    <property type="evidence" value="ECO:0007669"/>
    <property type="project" value="UniProtKB-ARBA"/>
</dbReference>
<dbReference type="Pfam" id="PF14529">
    <property type="entry name" value="Exo_endo_phos_2"/>
    <property type="match status" value="1"/>
</dbReference>
<dbReference type="GO" id="GO:0003824">
    <property type="term" value="F:catalytic activity"/>
    <property type="evidence" value="ECO:0007669"/>
    <property type="project" value="InterPro"/>
</dbReference>
<dbReference type="SUPFAM" id="SSF56672">
    <property type="entry name" value="DNA/RNA polymerases"/>
    <property type="match status" value="1"/>
</dbReference>
<name>A0AAU9U4W4_EUPED</name>
<gene>
    <name evidence="2" type="ORF">EEDITHA_LOCUS8482</name>
</gene>
<dbReference type="Proteomes" id="UP001153954">
    <property type="component" value="Unassembled WGS sequence"/>
</dbReference>
<dbReference type="InterPro" id="IPR036691">
    <property type="entry name" value="Endo/exonu/phosph_ase_sf"/>
</dbReference>
<protein>
    <recommendedName>
        <fullName evidence="1">Reverse transcriptase domain-containing protein</fullName>
    </recommendedName>
</protein>
<proteinExistence type="predicted"/>
<dbReference type="InterPro" id="IPR043502">
    <property type="entry name" value="DNA/RNA_pol_sf"/>
</dbReference>
<accession>A0AAU9U4W4</accession>
<evidence type="ECO:0000313" key="2">
    <source>
        <dbReference type="EMBL" id="CAH2092754.1"/>
    </source>
</evidence>
<dbReference type="PANTHER" id="PTHR36688">
    <property type="entry name" value="ENDO/EXONUCLEASE/PHOSPHATASE DOMAIN-CONTAINING PROTEIN"/>
    <property type="match status" value="1"/>
</dbReference>
<comment type="caution">
    <text evidence="2">The sequence shown here is derived from an EMBL/GenBank/DDBJ whole genome shotgun (WGS) entry which is preliminary data.</text>
</comment>
<dbReference type="Pfam" id="PF00078">
    <property type="entry name" value="RVT_1"/>
    <property type="match status" value="1"/>
</dbReference>
<dbReference type="AlphaFoldDB" id="A0AAU9U4W4"/>
<dbReference type="InterPro" id="IPR000477">
    <property type="entry name" value="RT_dom"/>
</dbReference>
<evidence type="ECO:0000259" key="1">
    <source>
        <dbReference type="PROSITE" id="PS50878"/>
    </source>
</evidence>
<dbReference type="PANTHER" id="PTHR36688:SF1">
    <property type="entry name" value="ENDONUCLEASE_EXONUCLEASE_PHOSPHATASE DOMAIN-CONTAINING PROTEIN"/>
    <property type="match status" value="1"/>
</dbReference>
<keyword evidence="3" id="KW-1185">Reference proteome</keyword>
<sequence length="668" mass="76349">MVNTRTGFITLSAVYCPPKHKISEANFTDFFKTLGNRFIAGGDWNAKHIYWGSRLTTSRGRSLKECLDSNHLLTLSTGSPTYWPSDPEKTPDLLDFFITKNVCPQYTTVESSLDGSSDHSPIILTISSIIPTSDRGCESLHNFKTDWNSFPEAFGTHLAEVFKPNEAQGDDDPDIDFIPNQDFQLSVPPSPTSPSEVLREIKNMNAKKAPGFNLITPRLLKELPKKCVVFLTNLFNATFRLSHFPNVWKVSQIIMIYKPGKPAHETSSYRPISLTPVLSKLWEKIFLVRLSKCINERDIIPQHQFGFRKHHLTVEQVHRVYDSIRHCLETKQYCSAAFLDIQQAFDRVWHKGLLCKVKKLLPHPIYSTISSYLENRVFFVKQGEARSDLFECLAGVPQGSVLGSVLYNIFTHDLPQSADVTIATYADDAAFLSSFVDPIRATVKLQKQLNDTHAWLNKWRIKASAPKCFHITFSLRQGDCPPVKLDNTILPQTNCVKYLGFLLDRHLTWKDHIKAKRDETNHRFRNLLWLLCRQSTLSTNNKLLIYTTIQKPIWIYGIQIWSTASKSNIMCLQRVQNNILRVIAGAPWFARNSEIHDYLGIPTVTAEIERYKKKYMERLSTHPNPLAYQLTTSRPVKRLKRAAAQSCSHSKCHSPLNKFTYSLATDCK</sequence>
<organism evidence="2 3">
    <name type="scientific">Euphydryas editha</name>
    <name type="common">Edith's checkerspot</name>
    <dbReference type="NCBI Taxonomy" id="104508"/>
    <lineage>
        <taxon>Eukaryota</taxon>
        <taxon>Metazoa</taxon>
        <taxon>Ecdysozoa</taxon>
        <taxon>Arthropoda</taxon>
        <taxon>Hexapoda</taxon>
        <taxon>Insecta</taxon>
        <taxon>Pterygota</taxon>
        <taxon>Neoptera</taxon>
        <taxon>Endopterygota</taxon>
        <taxon>Lepidoptera</taxon>
        <taxon>Glossata</taxon>
        <taxon>Ditrysia</taxon>
        <taxon>Papilionoidea</taxon>
        <taxon>Nymphalidae</taxon>
        <taxon>Nymphalinae</taxon>
        <taxon>Euphydryas</taxon>
    </lineage>
</organism>
<dbReference type="Gene3D" id="3.60.10.10">
    <property type="entry name" value="Endonuclease/exonuclease/phosphatase"/>
    <property type="match status" value="1"/>
</dbReference>
<dbReference type="CDD" id="cd01650">
    <property type="entry name" value="RT_nLTR_like"/>
    <property type="match status" value="1"/>
</dbReference>
<dbReference type="SUPFAM" id="SSF56219">
    <property type="entry name" value="DNase I-like"/>
    <property type="match status" value="1"/>
</dbReference>